<evidence type="ECO:0000256" key="1">
    <source>
        <dbReference type="SAM" id="SignalP"/>
    </source>
</evidence>
<evidence type="ECO:0000313" key="2">
    <source>
        <dbReference type="EMBL" id="NOV51290.1"/>
    </source>
</evidence>
<accession>A0A6M2E063</accession>
<proteinExistence type="predicted"/>
<reference evidence="2" key="1">
    <citation type="submission" date="2020-03" db="EMBL/GenBank/DDBJ databases">
        <title>Transcriptomic Profiling of the Digestive Tract of the Rat Flea, Xenopsylla cheopis, Following Blood Feeding and Infection with Yersinia pestis.</title>
        <authorList>
            <person name="Bland D.M."/>
            <person name="Martens C.A."/>
            <person name="Virtaneva K."/>
            <person name="Kanakabandi K."/>
            <person name="Long D."/>
            <person name="Rosenke R."/>
            <person name="Saturday G.A."/>
            <person name="Hoyt F.H."/>
            <person name="Bruno D.P."/>
            <person name="Ribeiro J.M.C."/>
            <person name="Hinnebusch J."/>
        </authorList>
    </citation>
    <scope>NUCLEOTIDE SEQUENCE</scope>
</reference>
<feature type="signal peptide" evidence="1">
    <location>
        <begin position="1"/>
        <end position="18"/>
    </location>
</feature>
<dbReference type="AlphaFoldDB" id="A0A6M2E063"/>
<keyword evidence="1" id="KW-0732">Signal</keyword>
<feature type="chain" id="PRO_5026989653" evidence="1">
    <location>
        <begin position="19"/>
        <end position="86"/>
    </location>
</feature>
<sequence>MVFLVQLWGFNWCSYTNAFISNSYGHRHGNIQKRRQFSHRYVAKCWMDRWYLSDAIGNVVVKKLVLFCYSNFFAICFIFDKQQIHD</sequence>
<name>A0A6M2E063_XENCH</name>
<dbReference type="EMBL" id="GIIL01007564">
    <property type="protein sequence ID" value="NOV51290.1"/>
    <property type="molecule type" value="Transcribed_RNA"/>
</dbReference>
<organism evidence="2">
    <name type="scientific">Xenopsylla cheopis</name>
    <name type="common">Oriental rat flea</name>
    <name type="synonym">Pulex cheopis</name>
    <dbReference type="NCBI Taxonomy" id="163159"/>
    <lineage>
        <taxon>Eukaryota</taxon>
        <taxon>Metazoa</taxon>
        <taxon>Ecdysozoa</taxon>
        <taxon>Arthropoda</taxon>
        <taxon>Hexapoda</taxon>
        <taxon>Insecta</taxon>
        <taxon>Pterygota</taxon>
        <taxon>Neoptera</taxon>
        <taxon>Endopterygota</taxon>
        <taxon>Siphonaptera</taxon>
        <taxon>Pulicidae</taxon>
        <taxon>Xenopsyllinae</taxon>
        <taxon>Xenopsylla</taxon>
    </lineage>
</organism>
<protein>
    <submittedName>
        <fullName evidence="2">Putative secreted protein</fullName>
    </submittedName>
</protein>